<evidence type="ECO:0000313" key="12">
    <source>
        <dbReference type="EMBL" id="ORY81464.1"/>
    </source>
</evidence>
<evidence type="ECO:0000256" key="7">
    <source>
        <dbReference type="ARBA" id="ARBA00023136"/>
    </source>
</evidence>
<evidence type="ECO:0000256" key="2">
    <source>
        <dbReference type="ARBA" id="ARBA00022448"/>
    </source>
</evidence>
<feature type="transmembrane region" description="Helical" evidence="10">
    <location>
        <begin position="91"/>
        <end position="113"/>
    </location>
</feature>
<dbReference type="STRING" id="56484.A0A1Y2FDG0"/>
<dbReference type="InterPro" id="IPR039899">
    <property type="entry name" value="BET1_SNARE"/>
</dbReference>
<evidence type="ECO:0000256" key="4">
    <source>
        <dbReference type="ARBA" id="ARBA00022927"/>
    </source>
</evidence>
<keyword evidence="7 10" id="KW-0472">Membrane</keyword>
<dbReference type="OMA" id="TMAIGHE"/>
<dbReference type="AlphaFoldDB" id="A0A1Y2FDG0"/>
<dbReference type="Gene3D" id="1.20.5.110">
    <property type="match status" value="1"/>
</dbReference>
<evidence type="ECO:0000256" key="3">
    <source>
        <dbReference type="ARBA" id="ARBA00022692"/>
    </source>
</evidence>
<dbReference type="GeneID" id="63788906"/>
<evidence type="ECO:0000313" key="13">
    <source>
        <dbReference type="Proteomes" id="UP000193685"/>
    </source>
</evidence>
<dbReference type="GO" id="GO:0000139">
    <property type="term" value="C:Golgi membrane"/>
    <property type="evidence" value="ECO:0007669"/>
    <property type="project" value="UniProtKB-SubCell"/>
</dbReference>
<evidence type="ECO:0000256" key="9">
    <source>
        <dbReference type="SAM" id="MobiDB-lite"/>
    </source>
</evidence>
<keyword evidence="13" id="KW-1185">Reference proteome</keyword>
<proteinExistence type="predicted"/>
<dbReference type="PANTHER" id="PTHR12791">
    <property type="entry name" value="GOLGI SNARE BET1-RELATED"/>
    <property type="match status" value="1"/>
</dbReference>
<sequence length="114" mass="13415">MSQRYAGGANPYARATPYSQTDQQLEQENDSNVDQLRNKVSFLKDVSIKIGEETRNSMGFMNDMNDDYSKQHDTMKRVKNRLLRAADMQSWGWFHGFIFLVIVFIIFFLVYLFK</sequence>
<dbReference type="RefSeq" id="XP_040724840.1">
    <property type="nucleotide sequence ID" value="XM_040872307.1"/>
</dbReference>
<gene>
    <name evidence="12" type="ORF">BCR37DRAFT_45595</name>
</gene>
<comment type="subcellular location">
    <subcellularLocation>
        <location evidence="8">Endomembrane system</location>
        <topology evidence="8">Single-pass type IV membrane protein</topology>
    </subcellularLocation>
    <subcellularLocation>
        <location evidence="1">Golgi apparatus membrane</location>
    </subcellularLocation>
</comment>
<protein>
    <recommendedName>
        <fullName evidence="11">t-SNARE coiled-coil homology domain-containing protein</fullName>
    </recommendedName>
</protein>
<keyword evidence="2" id="KW-0813">Transport</keyword>
<keyword evidence="5 10" id="KW-1133">Transmembrane helix</keyword>
<reference evidence="12 13" key="1">
    <citation type="submission" date="2016-07" db="EMBL/GenBank/DDBJ databases">
        <title>Pervasive Adenine N6-methylation of Active Genes in Fungi.</title>
        <authorList>
            <consortium name="DOE Joint Genome Institute"/>
            <person name="Mondo S.J."/>
            <person name="Dannebaum R.O."/>
            <person name="Kuo R.C."/>
            <person name="Labutti K."/>
            <person name="Haridas S."/>
            <person name="Kuo A."/>
            <person name="Salamov A."/>
            <person name="Ahrendt S.R."/>
            <person name="Lipzen A."/>
            <person name="Sullivan W."/>
            <person name="Andreopoulos W.B."/>
            <person name="Clum A."/>
            <person name="Lindquist E."/>
            <person name="Daum C."/>
            <person name="Ramamoorthy G.K."/>
            <person name="Gryganskyi A."/>
            <person name="Culley D."/>
            <person name="Magnuson J.K."/>
            <person name="James T.Y."/>
            <person name="O'Malley M.A."/>
            <person name="Stajich J.E."/>
            <person name="Spatafora J.W."/>
            <person name="Visel A."/>
            <person name="Grigoriev I.V."/>
        </authorList>
    </citation>
    <scope>NUCLEOTIDE SEQUENCE [LARGE SCALE GENOMIC DNA]</scope>
    <source>
        <strain evidence="12 13">12-1054</strain>
    </source>
</reference>
<comment type="caution">
    <text evidence="12">The sequence shown here is derived from an EMBL/GenBank/DDBJ whole genome shotgun (WGS) entry which is preliminary data.</text>
</comment>
<keyword evidence="6" id="KW-0333">Golgi apparatus</keyword>
<feature type="domain" description="T-SNARE coiled-coil homology" evidence="11">
    <location>
        <begin position="23"/>
        <end position="85"/>
    </location>
</feature>
<dbReference type="Proteomes" id="UP000193685">
    <property type="component" value="Unassembled WGS sequence"/>
</dbReference>
<dbReference type="EMBL" id="MCFI01000011">
    <property type="protein sequence ID" value="ORY81464.1"/>
    <property type="molecule type" value="Genomic_DNA"/>
</dbReference>
<dbReference type="GO" id="GO:0015031">
    <property type="term" value="P:protein transport"/>
    <property type="evidence" value="ECO:0007669"/>
    <property type="project" value="UniProtKB-KW"/>
</dbReference>
<dbReference type="OrthoDB" id="261831at2759"/>
<dbReference type="SUPFAM" id="SSF58038">
    <property type="entry name" value="SNARE fusion complex"/>
    <property type="match status" value="1"/>
</dbReference>
<accession>A0A1Y2FDG0</accession>
<evidence type="ECO:0000256" key="8">
    <source>
        <dbReference type="ARBA" id="ARBA00046280"/>
    </source>
</evidence>
<evidence type="ECO:0000256" key="1">
    <source>
        <dbReference type="ARBA" id="ARBA00004394"/>
    </source>
</evidence>
<evidence type="ECO:0000256" key="10">
    <source>
        <dbReference type="SAM" id="Phobius"/>
    </source>
</evidence>
<evidence type="ECO:0000259" key="11">
    <source>
        <dbReference type="PROSITE" id="PS50192"/>
    </source>
</evidence>
<keyword evidence="3 10" id="KW-0812">Transmembrane</keyword>
<organism evidence="12 13">
    <name type="scientific">Protomyces lactucae-debilis</name>
    <dbReference type="NCBI Taxonomy" id="2754530"/>
    <lineage>
        <taxon>Eukaryota</taxon>
        <taxon>Fungi</taxon>
        <taxon>Dikarya</taxon>
        <taxon>Ascomycota</taxon>
        <taxon>Taphrinomycotina</taxon>
        <taxon>Taphrinomycetes</taxon>
        <taxon>Taphrinales</taxon>
        <taxon>Protomycetaceae</taxon>
        <taxon>Protomyces</taxon>
    </lineage>
</organism>
<dbReference type="PROSITE" id="PS50192">
    <property type="entry name" value="T_SNARE"/>
    <property type="match status" value="1"/>
</dbReference>
<keyword evidence="4" id="KW-0653">Protein transport</keyword>
<evidence type="ECO:0000256" key="6">
    <source>
        <dbReference type="ARBA" id="ARBA00023034"/>
    </source>
</evidence>
<feature type="region of interest" description="Disordered" evidence="9">
    <location>
        <begin position="1"/>
        <end position="31"/>
    </location>
</feature>
<evidence type="ECO:0000256" key="5">
    <source>
        <dbReference type="ARBA" id="ARBA00022989"/>
    </source>
</evidence>
<name>A0A1Y2FDG0_PROLT</name>
<dbReference type="CDD" id="cd15853">
    <property type="entry name" value="SNARE_Bet1"/>
    <property type="match status" value="1"/>
</dbReference>
<dbReference type="InterPro" id="IPR000727">
    <property type="entry name" value="T_SNARE_dom"/>
</dbReference>